<gene>
    <name evidence="1" type="ORF">PBY51_020493</name>
</gene>
<reference evidence="1 2" key="1">
    <citation type="journal article" date="2023" name="Genes (Basel)">
        <title>Chromosome-Level Genome Assembly and Circadian Gene Repertoire of the Patagonia Blennie Eleginops maclovinus-The Closest Ancestral Proxy of Antarctic Cryonotothenioids.</title>
        <authorList>
            <person name="Cheng C.C."/>
            <person name="Rivera-Colon A.G."/>
            <person name="Minhas B.F."/>
            <person name="Wilson L."/>
            <person name="Rayamajhi N."/>
            <person name="Vargas-Chacoff L."/>
            <person name="Catchen J.M."/>
        </authorList>
    </citation>
    <scope>NUCLEOTIDE SEQUENCE [LARGE SCALE GENOMIC DNA]</scope>
    <source>
        <strain evidence="1">JMC-PN-2008</strain>
    </source>
</reference>
<comment type="caution">
    <text evidence="1">The sequence shown here is derived from an EMBL/GenBank/DDBJ whole genome shotgun (WGS) entry which is preliminary data.</text>
</comment>
<dbReference type="EMBL" id="JAUZQC010000009">
    <property type="protein sequence ID" value="KAK5866291.1"/>
    <property type="molecule type" value="Genomic_DNA"/>
</dbReference>
<dbReference type="AlphaFoldDB" id="A0AAN8AKR1"/>
<evidence type="ECO:0000313" key="2">
    <source>
        <dbReference type="Proteomes" id="UP001346869"/>
    </source>
</evidence>
<name>A0AAN8AKR1_ELEMC</name>
<organism evidence="1 2">
    <name type="scientific">Eleginops maclovinus</name>
    <name type="common">Patagonian blennie</name>
    <name type="synonym">Eleginus maclovinus</name>
    <dbReference type="NCBI Taxonomy" id="56733"/>
    <lineage>
        <taxon>Eukaryota</taxon>
        <taxon>Metazoa</taxon>
        <taxon>Chordata</taxon>
        <taxon>Craniata</taxon>
        <taxon>Vertebrata</taxon>
        <taxon>Euteleostomi</taxon>
        <taxon>Actinopterygii</taxon>
        <taxon>Neopterygii</taxon>
        <taxon>Teleostei</taxon>
        <taxon>Neoteleostei</taxon>
        <taxon>Acanthomorphata</taxon>
        <taxon>Eupercaria</taxon>
        <taxon>Perciformes</taxon>
        <taxon>Notothenioidei</taxon>
        <taxon>Eleginopidae</taxon>
        <taxon>Eleginops</taxon>
    </lineage>
</organism>
<dbReference type="Proteomes" id="UP001346869">
    <property type="component" value="Unassembled WGS sequence"/>
</dbReference>
<dbReference type="Gene3D" id="3.40.395.10">
    <property type="entry name" value="Adenoviral Proteinase, Chain A"/>
    <property type="match status" value="1"/>
</dbReference>
<dbReference type="SUPFAM" id="SSF54001">
    <property type="entry name" value="Cysteine proteinases"/>
    <property type="match status" value="1"/>
</dbReference>
<keyword evidence="2" id="KW-1185">Reference proteome</keyword>
<evidence type="ECO:0000313" key="1">
    <source>
        <dbReference type="EMBL" id="KAK5866291.1"/>
    </source>
</evidence>
<sequence length="260" mass="30009">MDPRLVMETFFTKFGAPKKILTDNGREFVNQINYQIYEWFGREDEWDYLKDLDKVVVHIIWTGEKEDILWSKIGPYKFFSRNLREHVGPGTLVESEIINAYLTTTVDPMDYDVMVGAVCDENHWTLTAIYPQEKRSLYVDPFGAQSQALKRCTEVSRAFMRQRGLNVSRWSCESITHPLQQDATACGVMCLADMILKQKLVAGPFDEQEISHLRMDIAQQLITETDDLSELCRFVANMTPMTNGRSARFVKADYYCPACI</sequence>
<accession>A0AAN8AKR1</accession>
<protein>
    <submittedName>
        <fullName evidence="1">Uncharacterized protein</fullName>
    </submittedName>
</protein>
<reference evidence="1 2" key="2">
    <citation type="journal article" date="2023" name="Mol. Biol. Evol.">
        <title>Genomics of Secondarily Temperate Adaptation in the Only Non-Antarctic Icefish.</title>
        <authorList>
            <person name="Rivera-Colon A.G."/>
            <person name="Rayamajhi N."/>
            <person name="Minhas B.F."/>
            <person name="Madrigal G."/>
            <person name="Bilyk K.T."/>
            <person name="Yoon V."/>
            <person name="Hune M."/>
            <person name="Gregory S."/>
            <person name="Cheng C.H.C."/>
            <person name="Catchen J.M."/>
        </authorList>
    </citation>
    <scope>NUCLEOTIDE SEQUENCE [LARGE SCALE GENOMIC DNA]</scope>
    <source>
        <strain evidence="1">JMC-PN-2008</strain>
    </source>
</reference>
<dbReference type="InterPro" id="IPR038765">
    <property type="entry name" value="Papain-like_cys_pep_sf"/>
</dbReference>
<proteinExistence type="predicted"/>